<dbReference type="EMBL" id="JBHMFI010000002">
    <property type="protein sequence ID" value="MFB9074075.1"/>
    <property type="molecule type" value="Genomic_DNA"/>
</dbReference>
<evidence type="ECO:0000313" key="2">
    <source>
        <dbReference type="EMBL" id="MFB9069747.1"/>
    </source>
</evidence>
<organism evidence="3 4">
    <name type="scientific">Citricoccus parietis</name>
    <dbReference type="NCBI Taxonomy" id="592307"/>
    <lineage>
        <taxon>Bacteria</taxon>
        <taxon>Bacillati</taxon>
        <taxon>Actinomycetota</taxon>
        <taxon>Actinomycetes</taxon>
        <taxon>Micrococcales</taxon>
        <taxon>Micrococcaceae</taxon>
        <taxon>Citricoccus</taxon>
    </lineage>
</organism>
<keyword evidence="4" id="KW-1185">Reference proteome</keyword>
<feature type="region of interest" description="Disordered" evidence="1">
    <location>
        <begin position="22"/>
        <end position="48"/>
    </location>
</feature>
<accession>A0ABV5G552</accession>
<gene>
    <name evidence="2" type="ORF">ACFFX0_00445</name>
    <name evidence="3" type="ORF">ACFFX0_23920</name>
</gene>
<comment type="caution">
    <text evidence="3">The sequence shown here is derived from an EMBL/GenBank/DDBJ whole genome shotgun (WGS) entry which is preliminary data.</text>
</comment>
<sequence length="48" mass="5308">MYGIGVWREALGSTRPGHLRWWPGRIPPSGTGGDAQRPKAWSSRMEAS</sequence>
<reference evidence="3 4" key="1">
    <citation type="submission" date="2024-09" db="EMBL/GenBank/DDBJ databases">
        <authorList>
            <person name="Sun Q."/>
            <person name="Mori K."/>
        </authorList>
    </citation>
    <scope>NUCLEOTIDE SEQUENCE [LARGE SCALE GENOMIC DNA]</scope>
    <source>
        <strain evidence="3 4">CCM 7609</strain>
    </source>
</reference>
<evidence type="ECO:0000313" key="3">
    <source>
        <dbReference type="EMBL" id="MFB9074075.1"/>
    </source>
</evidence>
<evidence type="ECO:0000313" key="4">
    <source>
        <dbReference type="Proteomes" id="UP001589575"/>
    </source>
</evidence>
<dbReference type="Proteomes" id="UP001589575">
    <property type="component" value="Unassembled WGS sequence"/>
</dbReference>
<evidence type="ECO:0000256" key="1">
    <source>
        <dbReference type="SAM" id="MobiDB-lite"/>
    </source>
</evidence>
<protein>
    <submittedName>
        <fullName evidence="3">Uncharacterized protein</fullName>
    </submittedName>
</protein>
<dbReference type="EMBL" id="JBHMFI010000001">
    <property type="protein sequence ID" value="MFB9069747.1"/>
    <property type="molecule type" value="Genomic_DNA"/>
</dbReference>
<proteinExistence type="predicted"/>
<name>A0ABV5G552_9MICC</name>